<accession>A0A429XWP8</accession>
<comment type="caution">
    <text evidence="5">The sequence shown here is derived from an EMBL/GenBank/DDBJ whole genome shotgun (WGS) entry which is preliminary data.</text>
</comment>
<keyword evidence="1" id="KW-0285">Flavoprotein</keyword>
<proteinExistence type="predicted"/>
<dbReference type="Gene3D" id="3.40.50.360">
    <property type="match status" value="1"/>
</dbReference>
<sequence>MSDIIIISGSPAELSRSEKILKHLGNLLEQEGFSIRHISVRDVPPEDLIYAKFDSPIIENISADVQGAAGVIIGSPVYKAAYSGALKTLLDLLPQDALKDIPVLPLMTGGSPAHLLAIEFSLKPVISALKGKSLQGIYYLDSQLDKHLENPIVDESILQRTNKQLLEFVGAVNHHRLAIVK</sequence>
<dbReference type="OrthoDB" id="1643408at2"/>
<dbReference type="InterPro" id="IPR051814">
    <property type="entry name" value="NAD(P)H-dep_FMN_reductase"/>
</dbReference>
<evidence type="ECO:0000256" key="1">
    <source>
        <dbReference type="ARBA" id="ARBA00022630"/>
    </source>
</evidence>
<dbReference type="InterPro" id="IPR029039">
    <property type="entry name" value="Flavoprotein-like_sf"/>
</dbReference>
<dbReference type="EC" id="1.5.1.38" evidence="5"/>
<protein>
    <submittedName>
        <fullName evidence="5">FMN reductase (NADPH)</fullName>
        <ecNumber evidence="5">1.5.1.38</ecNumber>
    </submittedName>
</protein>
<evidence type="ECO:0000256" key="3">
    <source>
        <dbReference type="ARBA" id="ARBA00023002"/>
    </source>
</evidence>
<organism evidence="5 6">
    <name type="scientific">Siminovitchia acidinfaciens</name>
    <dbReference type="NCBI Taxonomy" id="2321395"/>
    <lineage>
        <taxon>Bacteria</taxon>
        <taxon>Bacillati</taxon>
        <taxon>Bacillota</taxon>
        <taxon>Bacilli</taxon>
        <taxon>Bacillales</taxon>
        <taxon>Bacillaceae</taxon>
        <taxon>Siminovitchia</taxon>
    </lineage>
</organism>
<dbReference type="RefSeq" id="WP_126051656.1">
    <property type="nucleotide sequence ID" value="NZ_QYTV02000007.1"/>
</dbReference>
<dbReference type="SUPFAM" id="SSF52218">
    <property type="entry name" value="Flavoproteins"/>
    <property type="match status" value="1"/>
</dbReference>
<dbReference type="EMBL" id="QYTV02000007">
    <property type="protein sequence ID" value="RST72810.1"/>
    <property type="molecule type" value="Genomic_DNA"/>
</dbReference>
<keyword evidence="3 5" id="KW-0560">Oxidoreductase</keyword>
<evidence type="ECO:0000259" key="4">
    <source>
        <dbReference type="Pfam" id="PF03358"/>
    </source>
</evidence>
<dbReference type="InterPro" id="IPR005025">
    <property type="entry name" value="FMN_Rdtase-like_dom"/>
</dbReference>
<dbReference type="PANTHER" id="PTHR43408">
    <property type="entry name" value="FMN REDUCTASE (NADPH)"/>
    <property type="match status" value="1"/>
</dbReference>
<name>A0A429XWP8_9BACI</name>
<dbReference type="PANTHER" id="PTHR43408:SF1">
    <property type="entry name" value="FMN REDUCTASE (NADPH)"/>
    <property type="match status" value="1"/>
</dbReference>
<dbReference type="GO" id="GO:0046306">
    <property type="term" value="P:alkanesulfonate catabolic process"/>
    <property type="evidence" value="ECO:0007669"/>
    <property type="project" value="InterPro"/>
</dbReference>
<evidence type="ECO:0000313" key="6">
    <source>
        <dbReference type="Proteomes" id="UP000287156"/>
    </source>
</evidence>
<feature type="domain" description="NADPH-dependent FMN reductase-like" evidence="4">
    <location>
        <begin position="4"/>
        <end position="139"/>
    </location>
</feature>
<dbReference type="AlphaFoldDB" id="A0A429XWP8"/>
<keyword evidence="6" id="KW-1185">Reference proteome</keyword>
<evidence type="ECO:0000256" key="2">
    <source>
        <dbReference type="ARBA" id="ARBA00022643"/>
    </source>
</evidence>
<dbReference type="GO" id="GO:0052873">
    <property type="term" value="F:FMN reductase (NADPH) activity"/>
    <property type="evidence" value="ECO:0007669"/>
    <property type="project" value="UniProtKB-EC"/>
</dbReference>
<dbReference type="Proteomes" id="UP000287156">
    <property type="component" value="Unassembled WGS sequence"/>
</dbReference>
<dbReference type="Pfam" id="PF03358">
    <property type="entry name" value="FMN_red"/>
    <property type="match status" value="1"/>
</dbReference>
<evidence type="ECO:0000313" key="5">
    <source>
        <dbReference type="EMBL" id="RST72810.1"/>
    </source>
</evidence>
<dbReference type="InterPro" id="IPR020048">
    <property type="entry name" value="NADPH-dep_FMN_reduc_SsuE"/>
</dbReference>
<keyword evidence="2" id="KW-0288">FMN</keyword>
<dbReference type="NCBIfam" id="TIGR03567">
    <property type="entry name" value="FMN_reduc_SsuE"/>
    <property type="match status" value="1"/>
</dbReference>
<reference evidence="5" key="1">
    <citation type="submission" date="2018-12" db="EMBL/GenBank/DDBJ databases">
        <authorList>
            <person name="Sun L."/>
            <person name="Chen Z."/>
        </authorList>
    </citation>
    <scope>NUCLEOTIDE SEQUENCE [LARGE SCALE GENOMIC DNA]</scope>
    <source>
        <strain evidence="5">3-2-2</strain>
    </source>
</reference>
<gene>
    <name evidence="5" type="primary">ssuE</name>
    <name evidence="5" type="ORF">D4T97_015475</name>
</gene>